<evidence type="ECO:0000313" key="2">
    <source>
        <dbReference type="Proteomes" id="UP000068905"/>
    </source>
</evidence>
<gene>
    <name evidence="1" type="ORF">W908_00930</name>
</gene>
<dbReference type="KEGG" id="tsn:W908_00930"/>
<sequence>MHIFEGIKSFGALYHDNEPQPLPSRPWIVDFSILQKPFVGMEPGNISEFEPAPDWSRWWLGDTSSNPKNTLNWVVLKDTIRRLYICDRMILVRVSWQDLFDAGYVDGIKLVIDGKTFKCRLMSGGSDFHLDNDGLSGGHPADNEWDRFVSGREKIKGLPSLTSIDKTGVLSDEVLQSPHNQFWNWVGAVSWTSTPYVNRDTARCCRGYQAGQFFYLNTYDHRHEDIGWRPILEELL</sequence>
<dbReference type="RefSeq" id="WP_053819580.1">
    <property type="nucleotide sequence ID" value="NZ_CP006911.1"/>
</dbReference>
<name>A0A0M4LER0_9GAMM</name>
<dbReference type="Proteomes" id="UP000068905">
    <property type="component" value="Chromosome"/>
</dbReference>
<organism evidence="1 2">
    <name type="scientific">Candidatus Pseudothioglobus singularis PS1</name>
    <dbReference type="NCBI Taxonomy" id="1125411"/>
    <lineage>
        <taxon>Bacteria</taxon>
        <taxon>Pseudomonadati</taxon>
        <taxon>Pseudomonadota</taxon>
        <taxon>Gammaproteobacteria</taxon>
        <taxon>Candidatus Pseudothioglobaceae</taxon>
        <taxon>Candidatus Pseudothioglobus</taxon>
    </lineage>
</organism>
<keyword evidence="2" id="KW-1185">Reference proteome</keyword>
<protein>
    <submittedName>
        <fullName evidence="1">Uncharacterized protein</fullName>
    </submittedName>
</protein>
<dbReference type="OrthoDB" id="7820733at2"/>
<dbReference type="EMBL" id="CP006911">
    <property type="protein sequence ID" value="ALE02607.1"/>
    <property type="molecule type" value="Genomic_DNA"/>
</dbReference>
<dbReference type="AlphaFoldDB" id="A0A0M4LER0"/>
<reference evidence="1 2" key="1">
    <citation type="journal article" date="2015" name="Genome Announc.">
        <title>Genome Sequence of 'Candidatus Thioglobus singularis' Strain PS1, a Mixotroph from the SUP05 Clade of Marine Gammaproteobacteria.</title>
        <authorList>
            <person name="Marshall K.T."/>
            <person name="Morris R.M."/>
        </authorList>
    </citation>
    <scope>NUCLEOTIDE SEQUENCE [LARGE SCALE GENOMIC DNA]</scope>
    <source>
        <strain evidence="1 2">PS1</strain>
    </source>
</reference>
<evidence type="ECO:0000313" key="1">
    <source>
        <dbReference type="EMBL" id="ALE02607.1"/>
    </source>
</evidence>
<dbReference type="STRING" id="1125411.W908_00930"/>
<proteinExistence type="predicted"/>
<accession>A0A0M4LER0</accession>